<gene>
    <name evidence="1" type="ORF">CERSUDRAFT_96568</name>
</gene>
<protein>
    <submittedName>
        <fullName evidence="1">Uncharacterized protein</fullName>
    </submittedName>
</protein>
<organism evidence="1 2">
    <name type="scientific">Ceriporiopsis subvermispora (strain B)</name>
    <name type="common">White-rot fungus</name>
    <name type="synonym">Gelatoporia subvermispora</name>
    <dbReference type="NCBI Taxonomy" id="914234"/>
    <lineage>
        <taxon>Eukaryota</taxon>
        <taxon>Fungi</taxon>
        <taxon>Dikarya</taxon>
        <taxon>Basidiomycota</taxon>
        <taxon>Agaricomycotina</taxon>
        <taxon>Agaricomycetes</taxon>
        <taxon>Polyporales</taxon>
        <taxon>Gelatoporiaceae</taxon>
        <taxon>Gelatoporia</taxon>
    </lineage>
</organism>
<reference evidence="1 2" key="1">
    <citation type="journal article" date="2012" name="Proc. Natl. Acad. Sci. U.S.A.">
        <title>Comparative genomics of Ceriporiopsis subvermispora and Phanerochaete chrysosporium provide insight into selective ligninolysis.</title>
        <authorList>
            <person name="Fernandez-Fueyo E."/>
            <person name="Ruiz-Duenas F.J."/>
            <person name="Ferreira P."/>
            <person name="Floudas D."/>
            <person name="Hibbett D.S."/>
            <person name="Canessa P."/>
            <person name="Larrondo L.F."/>
            <person name="James T.Y."/>
            <person name="Seelenfreund D."/>
            <person name="Lobos S."/>
            <person name="Polanco R."/>
            <person name="Tello M."/>
            <person name="Honda Y."/>
            <person name="Watanabe T."/>
            <person name="Watanabe T."/>
            <person name="Ryu J.S."/>
            <person name="Kubicek C.P."/>
            <person name="Schmoll M."/>
            <person name="Gaskell J."/>
            <person name="Hammel K.E."/>
            <person name="St John F.J."/>
            <person name="Vanden Wymelenberg A."/>
            <person name="Sabat G."/>
            <person name="Splinter BonDurant S."/>
            <person name="Syed K."/>
            <person name="Yadav J.S."/>
            <person name="Doddapaneni H."/>
            <person name="Subramanian V."/>
            <person name="Lavin J.L."/>
            <person name="Oguiza J.A."/>
            <person name="Perez G."/>
            <person name="Pisabarro A.G."/>
            <person name="Ramirez L."/>
            <person name="Santoyo F."/>
            <person name="Master E."/>
            <person name="Coutinho P.M."/>
            <person name="Henrissat B."/>
            <person name="Lombard V."/>
            <person name="Magnuson J.K."/>
            <person name="Kuees U."/>
            <person name="Hori C."/>
            <person name="Igarashi K."/>
            <person name="Samejima M."/>
            <person name="Held B.W."/>
            <person name="Barry K.W."/>
            <person name="LaButti K.M."/>
            <person name="Lapidus A."/>
            <person name="Lindquist E.A."/>
            <person name="Lucas S.M."/>
            <person name="Riley R."/>
            <person name="Salamov A.A."/>
            <person name="Hoffmeister D."/>
            <person name="Schwenk D."/>
            <person name="Hadar Y."/>
            <person name="Yarden O."/>
            <person name="de Vries R.P."/>
            <person name="Wiebenga A."/>
            <person name="Stenlid J."/>
            <person name="Eastwood D."/>
            <person name="Grigoriev I.V."/>
            <person name="Berka R.M."/>
            <person name="Blanchette R.A."/>
            <person name="Kersten P."/>
            <person name="Martinez A.T."/>
            <person name="Vicuna R."/>
            <person name="Cullen D."/>
        </authorList>
    </citation>
    <scope>NUCLEOTIDE SEQUENCE [LARGE SCALE GENOMIC DNA]</scope>
    <source>
        <strain evidence="1 2">B</strain>
    </source>
</reference>
<sequence length="255" mass="29087">MAHFTNSQVEATSYPWNNSISGSRPINSGHTQVSQEFSIPNGMIFDPMYYAESAVRGTLDTEHRAHQVSCPPILVLIDPAKAAEARKAFRDRLEQSGNFYVVTEPPLFTTLVINLRCENDTGVSISQFLKEWARPWYKVDGGKHSVSKMFNTLYFTLSVEWPGMKWHVQHLGLHIPRSATLNDLVYRVCELVRRYLMDHMNKAVYDGHQEACRIGARPNATVEDIYVTQLAFGRMCNINYVVPTLAIKRYKGCPW</sequence>
<dbReference type="HOGENOM" id="CLU_1089896_0_0_1"/>
<name>M2RAK7_CERS8</name>
<dbReference type="AlphaFoldDB" id="M2RAK7"/>
<evidence type="ECO:0000313" key="2">
    <source>
        <dbReference type="Proteomes" id="UP000016930"/>
    </source>
</evidence>
<keyword evidence="2" id="KW-1185">Reference proteome</keyword>
<dbReference type="EMBL" id="KB445800">
    <property type="protein sequence ID" value="EMD35452.1"/>
    <property type="molecule type" value="Genomic_DNA"/>
</dbReference>
<evidence type="ECO:0000313" key="1">
    <source>
        <dbReference type="EMBL" id="EMD35452.1"/>
    </source>
</evidence>
<dbReference type="Proteomes" id="UP000016930">
    <property type="component" value="Unassembled WGS sequence"/>
</dbReference>
<proteinExistence type="predicted"/>
<accession>M2RAK7</accession>